<dbReference type="AlphaFoldDB" id="A0A1V4KII8"/>
<evidence type="ECO:0000313" key="3">
    <source>
        <dbReference type="Proteomes" id="UP000190648"/>
    </source>
</evidence>
<evidence type="ECO:0000313" key="2">
    <source>
        <dbReference type="EMBL" id="OPJ84286.1"/>
    </source>
</evidence>
<organism evidence="2 3">
    <name type="scientific">Patagioenas fasciata monilis</name>
    <dbReference type="NCBI Taxonomy" id="372326"/>
    <lineage>
        <taxon>Eukaryota</taxon>
        <taxon>Metazoa</taxon>
        <taxon>Chordata</taxon>
        <taxon>Craniata</taxon>
        <taxon>Vertebrata</taxon>
        <taxon>Euteleostomi</taxon>
        <taxon>Archelosauria</taxon>
        <taxon>Archosauria</taxon>
        <taxon>Dinosauria</taxon>
        <taxon>Saurischia</taxon>
        <taxon>Theropoda</taxon>
        <taxon>Coelurosauria</taxon>
        <taxon>Aves</taxon>
        <taxon>Neognathae</taxon>
        <taxon>Neoaves</taxon>
        <taxon>Columbimorphae</taxon>
        <taxon>Columbiformes</taxon>
        <taxon>Columbidae</taxon>
        <taxon>Patagioenas</taxon>
    </lineage>
</organism>
<evidence type="ECO:0000256" key="1">
    <source>
        <dbReference type="SAM" id="MobiDB-lite"/>
    </source>
</evidence>
<feature type="region of interest" description="Disordered" evidence="1">
    <location>
        <begin position="1"/>
        <end position="22"/>
    </location>
</feature>
<comment type="caution">
    <text evidence="2">The sequence shown here is derived from an EMBL/GenBank/DDBJ whole genome shotgun (WGS) entry which is preliminary data.</text>
</comment>
<keyword evidence="3" id="KW-1185">Reference proteome</keyword>
<dbReference type="Proteomes" id="UP000190648">
    <property type="component" value="Unassembled WGS sequence"/>
</dbReference>
<feature type="compositionally biased region" description="Pro residues" evidence="1">
    <location>
        <begin position="82"/>
        <end position="93"/>
    </location>
</feature>
<sequence>MLHLSPSRDGGPSVTAKPKMSRCSSWRWVVLPHGWSFPRSDLRLDFTSIWEISTQRHDLSPPSSRGPPAPSARPLRTRRSPAPAPPARMAPWM</sequence>
<reference evidence="2 3" key="1">
    <citation type="submission" date="2016-02" db="EMBL/GenBank/DDBJ databases">
        <title>Band-tailed pigeon sequencing and assembly.</title>
        <authorList>
            <person name="Soares A.E."/>
            <person name="Novak B.J."/>
            <person name="Rice E.S."/>
            <person name="O'Connell B."/>
            <person name="Chang D."/>
            <person name="Weber S."/>
            <person name="Shapiro B."/>
        </authorList>
    </citation>
    <scope>NUCLEOTIDE SEQUENCE [LARGE SCALE GENOMIC DNA]</scope>
    <source>
        <strain evidence="2">BTP2013</strain>
        <tissue evidence="2">Blood</tissue>
    </source>
</reference>
<proteinExistence type="predicted"/>
<accession>A0A1V4KII8</accession>
<feature type="region of interest" description="Disordered" evidence="1">
    <location>
        <begin position="55"/>
        <end position="93"/>
    </location>
</feature>
<name>A0A1V4KII8_PATFA</name>
<dbReference type="EMBL" id="LSYS01003057">
    <property type="protein sequence ID" value="OPJ84286.1"/>
    <property type="molecule type" value="Genomic_DNA"/>
</dbReference>
<gene>
    <name evidence="2" type="ORF">AV530_015744</name>
</gene>
<protein>
    <submittedName>
        <fullName evidence="2">Uncharacterized protein</fullName>
    </submittedName>
</protein>